<evidence type="ECO:0000313" key="6">
    <source>
        <dbReference type="Proteomes" id="UP000000270"/>
    </source>
</evidence>
<dbReference type="Gene3D" id="1.10.10.10">
    <property type="entry name" value="Winged helix-like DNA-binding domain superfamily/Winged helix DNA-binding domain"/>
    <property type="match status" value="1"/>
</dbReference>
<dbReference type="InterPro" id="IPR008920">
    <property type="entry name" value="TF_FadR/GntR_C"/>
</dbReference>
<keyword evidence="6" id="KW-1185">Reference proteome</keyword>
<reference evidence="5 6" key="6">
    <citation type="journal article" date="2011" name="Appl. Environ. Microbiol.">
        <title>Involvement of the azorhizobial chromosome partition gene (parA) in the onset of bacteroid differentiation during Sesbania rostrata stem nodule development.</title>
        <authorList>
            <person name="Liu CT."/>
            <person name="Lee KB."/>
            <person name="Wang YS."/>
            <person name="Peng MH."/>
            <person name="Lee KT."/>
            <person name="Suzuki S."/>
            <person name="Suzuki T."/>
            <person name="Oyaizu H."/>
        </authorList>
    </citation>
    <scope>NUCLEOTIDE SEQUENCE [LARGE SCALE GENOMIC DNA]</scope>
    <source>
        <strain evidence="6">ATCC 43989 / DSM 5975 / JCM 20966 / LMG 6465 / NBRC 14845 / NCIMB 13405 / ORS 571</strain>
    </source>
</reference>
<evidence type="ECO:0000256" key="1">
    <source>
        <dbReference type="ARBA" id="ARBA00023015"/>
    </source>
</evidence>
<accession>A8IA24</accession>
<dbReference type="GO" id="GO:0003700">
    <property type="term" value="F:DNA-binding transcription factor activity"/>
    <property type="evidence" value="ECO:0007669"/>
    <property type="project" value="InterPro"/>
</dbReference>
<sequence>MDRDDDRFVSAHRPATTWGMRMERLQALGLALPGDETGPRRLTAASVVYHQLRDEIVSLKRVPGEVIAEKEIAAAHGLSRTPVREALLRLADEGLVEIAPKSGTYVSRIPLASLHEAMIARAALEDVTAQAAAEKASAADLKRLDAVIADEMAVAARGDHRAFHAADDALHQTIAEIAGLPGIWRLVLHLKTQVDRCRHLSLPHPGRMDRVIREHSEIVAAIAAHDVEAASAAMRRHVKTLHGSLGLIRDVNPDYFDADPRGVIAG</sequence>
<dbReference type="EMBL" id="AP009384">
    <property type="protein sequence ID" value="BAF88452.1"/>
    <property type="molecule type" value="Genomic_DNA"/>
</dbReference>
<reference evidence="6" key="2">
    <citation type="submission" date="2007-04" db="EMBL/GenBank/DDBJ databases">
        <title>Complete genome sequence of the nitrogen-fixing bacterium Azorhizobium caulinodans ORS571.</title>
        <authorList>
            <person name="Lee K.B."/>
            <person name="Backer P.D."/>
            <person name="Aono T."/>
            <person name="Liu C.T."/>
            <person name="Suzuki S."/>
            <person name="Suzuki T."/>
            <person name="Kaneko T."/>
            <person name="Yamada M."/>
            <person name="Tabata S."/>
            <person name="Kupfer D.M."/>
            <person name="Najar F.Z."/>
            <person name="Wiley G.B."/>
            <person name="Roe B."/>
            <person name="Binnewies T."/>
            <person name="Ussery D."/>
            <person name="Vereecke D."/>
            <person name="Gevers D."/>
            <person name="Holsters M."/>
            <person name="Oyaizu H."/>
        </authorList>
    </citation>
    <scope>NUCLEOTIDE SEQUENCE [LARGE SCALE GENOMIC DNA]</scope>
    <source>
        <strain evidence="6">ATCC 43989 / DSM 5975 / JCM 20966 / LMG 6465 / NBRC 14845 / NCIMB 13405 / ORS 571</strain>
    </source>
</reference>
<proteinExistence type="predicted"/>
<dbReference type="InterPro" id="IPR036388">
    <property type="entry name" value="WH-like_DNA-bd_sf"/>
</dbReference>
<dbReference type="SUPFAM" id="SSF46785">
    <property type="entry name" value="Winged helix' DNA-binding domain"/>
    <property type="match status" value="1"/>
</dbReference>
<reference evidence="5 6" key="5">
    <citation type="journal article" date="2010" name="Appl. Environ. Microbiol.">
        <title>phrR-like gene praR of Azorhizobium caulinodans ORS571 is essential for symbiosis with Sesbania rostrata and is involved in expression of reb genes.</title>
        <authorList>
            <person name="Akiba N."/>
            <person name="Aono T."/>
            <person name="Toyazaki H."/>
            <person name="Sato S."/>
            <person name="Oyaizu H."/>
        </authorList>
    </citation>
    <scope>NUCLEOTIDE SEQUENCE [LARGE SCALE GENOMIC DNA]</scope>
    <source>
        <strain evidence="6">ATCC 43989 / DSM 5975 / JCM 20966 / LMG 6465 / NBRC 14845 / NCIMB 13405 / ORS 571</strain>
    </source>
</reference>
<dbReference type="KEGG" id="azc:AZC_2454"/>
<gene>
    <name evidence="5" type="primary">gntR</name>
    <name evidence="5" type="ordered locus">AZC_2454</name>
</gene>
<dbReference type="HOGENOM" id="CLU_017584_5_2_5"/>
<dbReference type="InterPro" id="IPR036390">
    <property type="entry name" value="WH_DNA-bd_sf"/>
</dbReference>
<dbReference type="CDD" id="cd07377">
    <property type="entry name" value="WHTH_GntR"/>
    <property type="match status" value="1"/>
</dbReference>
<name>A8IA24_AZOC5</name>
<evidence type="ECO:0000256" key="3">
    <source>
        <dbReference type="ARBA" id="ARBA00023163"/>
    </source>
</evidence>
<dbReference type="Gene3D" id="1.20.120.530">
    <property type="entry name" value="GntR ligand-binding domain-like"/>
    <property type="match status" value="1"/>
</dbReference>
<dbReference type="SMART" id="SM00345">
    <property type="entry name" value="HTH_GNTR"/>
    <property type="match status" value="1"/>
</dbReference>
<dbReference type="PROSITE" id="PS50949">
    <property type="entry name" value="HTH_GNTR"/>
    <property type="match status" value="1"/>
</dbReference>
<dbReference type="PANTHER" id="PTHR43537:SF45">
    <property type="entry name" value="GNTR FAMILY REGULATORY PROTEIN"/>
    <property type="match status" value="1"/>
</dbReference>
<reference evidence="5 6" key="3">
    <citation type="journal article" date="2008" name="BMC Genomics">
        <title>The genome of the versatile nitrogen fixer Azorhizobium caulinodans ORS571.</title>
        <authorList>
            <person name="Lee KB."/>
            <person name="Backer P.D."/>
            <person name="Aono T."/>
            <person name="Liu CT."/>
            <person name="Suzuki S."/>
            <person name="Suzuki T."/>
            <person name="Kaneko T."/>
            <person name="Yamada M."/>
            <person name="Tabata S."/>
            <person name="Kupfer D.M."/>
            <person name="Najar F.Z."/>
            <person name="Wiley G.B."/>
            <person name="Roe B."/>
            <person name="Binnewies T.T."/>
            <person name="Ussery D.W."/>
            <person name="D'Haeze W."/>
            <person name="Herder J.D."/>
            <person name="Gevers D."/>
            <person name="Vereecke D."/>
            <person name="Holsters M."/>
            <person name="Oyaizu H."/>
        </authorList>
    </citation>
    <scope>NUCLEOTIDE SEQUENCE [LARGE SCALE GENOMIC DNA]</scope>
    <source>
        <strain evidence="6">ATCC 43989 / DSM 5975 / JCM 20966 / LMG 6465 / NBRC 14845 / NCIMB 13405 / ORS 571</strain>
    </source>
</reference>
<keyword evidence="2" id="KW-0238">DNA-binding</keyword>
<dbReference type="AlphaFoldDB" id="A8IA24"/>
<dbReference type="PANTHER" id="PTHR43537">
    <property type="entry name" value="TRANSCRIPTIONAL REGULATOR, GNTR FAMILY"/>
    <property type="match status" value="1"/>
</dbReference>
<dbReference type="PRINTS" id="PR00035">
    <property type="entry name" value="HTHGNTR"/>
</dbReference>
<reference evidence="5 6" key="1">
    <citation type="journal article" date="2007" name="Appl. Environ. Microbiol.">
        <title>Rhizobial factors required for stem nodule maturation and maintenance in Sesbania rostrata-Azorhizobium caulinodans ORS571 symbiosis.</title>
        <authorList>
            <person name="Suzuki S."/>
            <person name="Aono T."/>
            <person name="Lee KB."/>
            <person name="Suzuki T."/>
            <person name="Liu CT."/>
            <person name="Miwa H."/>
            <person name="Wakao S."/>
            <person name="Iki T."/>
            <person name="Oyaizu H."/>
        </authorList>
    </citation>
    <scope>NUCLEOTIDE SEQUENCE [LARGE SCALE GENOMIC DNA]</scope>
    <source>
        <strain evidence="6">ATCC 43989 / DSM 5975 / JCM 20966 / LMG 6465 / NBRC 14845 / NCIMB 13405 / ORS 571</strain>
    </source>
</reference>
<dbReference type="Pfam" id="PF00392">
    <property type="entry name" value="GntR"/>
    <property type="match status" value="1"/>
</dbReference>
<keyword evidence="3" id="KW-0804">Transcription</keyword>
<evidence type="ECO:0000259" key="4">
    <source>
        <dbReference type="PROSITE" id="PS50949"/>
    </source>
</evidence>
<protein>
    <submittedName>
        <fullName evidence="5">Transcriptional regulator</fullName>
    </submittedName>
</protein>
<dbReference type="Proteomes" id="UP000000270">
    <property type="component" value="Chromosome"/>
</dbReference>
<organism evidence="5 6">
    <name type="scientific">Azorhizobium caulinodans (strain ATCC 43989 / DSM 5975 / JCM 20966 / LMG 6465 / NBRC 14845 / NCIMB 13405 / ORS 571)</name>
    <dbReference type="NCBI Taxonomy" id="438753"/>
    <lineage>
        <taxon>Bacteria</taxon>
        <taxon>Pseudomonadati</taxon>
        <taxon>Pseudomonadota</taxon>
        <taxon>Alphaproteobacteria</taxon>
        <taxon>Hyphomicrobiales</taxon>
        <taxon>Xanthobacteraceae</taxon>
        <taxon>Azorhizobium</taxon>
    </lineage>
</organism>
<dbReference type="SMART" id="SM00895">
    <property type="entry name" value="FCD"/>
    <property type="match status" value="1"/>
</dbReference>
<dbReference type="GO" id="GO:0003677">
    <property type="term" value="F:DNA binding"/>
    <property type="evidence" value="ECO:0007669"/>
    <property type="project" value="UniProtKB-KW"/>
</dbReference>
<dbReference type="InterPro" id="IPR011711">
    <property type="entry name" value="GntR_C"/>
</dbReference>
<dbReference type="STRING" id="438753.AZC_2454"/>
<dbReference type="InterPro" id="IPR000524">
    <property type="entry name" value="Tscrpt_reg_HTH_GntR"/>
</dbReference>
<feature type="domain" description="HTH gntR-type" evidence="4">
    <location>
        <begin position="42"/>
        <end position="109"/>
    </location>
</feature>
<evidence type="ECO:0000256" key="2">
    <source>
        <dbReference type="ARBA" id="ARBA00023125"/>
    </source>
</evidence>
<dbReference type="Pfam" id="PF07729">
    <property type="entry name" value="FCD"/>
    <property type="match status" value="1"/>
</dbReference>
<keyword evidence="1" id="KW-0805">Transcription regulation</keyword>
<dbReference type="eggNOG" id="COG1802">
    <property type="taxonomic scope" value="Bacteria"/>
</dbReference>
<dbReference type="SUPFAM" id="SSF48008">
    <property type="entry name" value="GntR ligand-binding domain-like"/>
    <property type="match status" value="1"/>
</dbReference>
<reference evidence="5 6" key="4">
    <citation type="journal article" date="2009" name="Appl. Environ. Microbiol.">
        <title>Comparative genome-wide transcriptional profiling of Azorhizobium caulinodans ORS571 grown under free-living and symbiotic conditions.</title>
        <authorList>
            <person name="Tsukada S."/>
            <person name="Aono T."/>
            <person name="Akiba N."/>
            <person name="Lee KB."/>
            <person name="Liu CT."/>
            <person name="Toyazaki H."/>
            <person name="Oyaizu H."/>
        </authorList>
    </citation>
    <scope>NUCLEOTIDE SEQUENCE [LARGE SCALE GENOMIC DNA]</scope>
    <source>
        <strain evidence="6">ATCC 43989 / DSM 5975 / JCM 20966 / LMG 6465 / NBRC 14845 / NCIMB 13405 / ORS 571</strain>
    </source>
</reference>
<evidence type="ECO:0000313" key="5">
    <source>
        <dbReference type="EMBL" id="BAF88452.1"/>
    </source>
</evidence>